<evidence type="ECO:0000313" key="3">
    <source>
        <dbReference type="Proteomes" id="UP000567885"/>
    </source>
</evidence>
<name>A0A8H5SKZ1_FUSHE</name>
<proteinExistence type="predicted"/>
<feature type="region of interest" description="Disordered" evidence="1">
    <location>
        <begin position="1"/>
        <end position="59"/>
    </location>
</feature>
<reference evidence="2 3" key="1">
    <citation type="submission" date="2020-05" db="EMBL/GenBank/DDBJ databases">
        <title>Identification and distribution of gene clusters putatively required for synthesis of sphingolipid metabolism inhibitors in phylogenetically diverse species of the filamentous fungus Fusarium.</title>
        <authorList>
            <person name="Kim H.-S."/>
            <person name="Busman M."/>
            <person name="Brown D.W."/>
            <person name="Divon H."/>
            <person name="Uhlig S."/>
            <person name="Proctor R.H."/>
        </authorList>
    </citation>
    <scope>NUCLEOTIDE SEQUENCE [LARGE SCALE GENOMIC DNA]</scope>
    <source>
        <strain evidence="2 3">NRRL 20693</strain>
    </source>
</reference>
<dbReference type="Proteomes" id="UP000567885">
    <property type="component" value="Unassembled WGS sequence"/>
</dbReference>
<keyword evidence="3" id="KW-1185">Reference proteome</keyword>
<gene>
    <name evidence="2" type="ORF">FHETE_11387</name>
</gene>
<dbReference type="OrthoDB" id="5114712at2759"/>
<accession>A0A8H5SKZ1</accession>
<evidence type="ECO:0000256" key="1">
    <source>
        <dbReference type="SAM" id="MobiDB-lite"/>
    </source>
</evidence>
<protein>
    <submittedName>
        <fullName evidence="2">Uncharacterized protein</fullName>
    </submittedName>
</protein>
<dbReference type="EMBL" id="JAAGWQ010000589">
    <property type="protein sequence ID" value="KAF5653637.1"/>
    <property type="molecule type" value="Genomic_DNA"/>
</dbReference>
<evidence type="ECO:0000313" key="2">
    <source>
        <dbReference type="EMBL" id="KAF5653637.1"/>
    </source>
</evidence>
<dbReference type="AlphaFoldDB" id="A0A8H5SKZ1"/>
<comment type="caution">
    <text evidence="2">The sequence shown here is derived from an EMBL/GenBank/DDBJ whole genome shotgun (WGS) entry which is preliminary data.</text>
</comment>
<organism evidence="2 3">
    <name type="scientific">Fusarium heterosporum</name>
    <dbReference type="NCBI Taxonomy" id="42747"/>
    <lineage>
        <taxon>Eukaryota</taxon>
        <taxon>Fungi</taxon>
        <taxon>Dikarya</taxon>
        <taxon>Ascomycota</taxon>
        <taxon>Pezizomycotina</taxon>
        <taxon>Sordariomycetes</taxon>
        <taxon>Hypocreomycetidae</taxon>
        <taxon>Hypocreales</taxon>
        <taxon>Nectriaceae</taxon>
        <taxon>Fusarium</taxon>
        <taxon>Fusarium heterosporum species complex</taxon>
    </lineage>
</organism>
<sequence>MATLTHESPPLISAKRPGKPKDGGRTTNTRGTKRRRLSQIISTTPQQVRGDESSRQSNLQVAGPEIPEVLPDIVIKGLMVYVVKKGVSQAQEHPYYVQPATSCDYLRGLPAIRHCLNNFISKTGQKEGSYTEMVGPFRVEKMQSCGLTDSIQSRAMDVKISPFREENLLILIKTQVSERSVPIQYIKSPRNMNRLDECFGESIHRLLRVMAVYQGSDNLALNVETREEVGLAIKKVDGILSQYYLRCKEWKVSRPDNLIVLADRLPHLPKPVLCQYKSRWYLWKGQPAQALALIDRNRDILGHDVMPVEVWALHELGEVKKAKELRDRSPSAEGLQVAYHALFVLVEQDIDQRQKHLTRAFDQLKEPKNAKFMFAFYAVKGCFLYHKAMAASEDKASELMRQSIKYWRQALETTKTKGERNTSMTSFVAKLTICALKLKIQSEDADETFKSLMMVEQEQLIYYYPYILKQWVDIMYTILGEHGKHGYVEKRPQRIEDSCS</sequence>